<organism evidence="1 2">
    <name type="scientific">Aquipluma nitroreducens</name>
    <dbReference type="NCBI Taxonomy" id="2010828"/>
    <lineage>
        <taxon>Bacteria</taxon>
        <taxon>Pseudomonadati</taxon>
        <taxon>Bacteroidota</taxon>
        <taxon>Bacteroidia</taxon>
        <taxon>Marinilabiliales</taxon>
        <taxon>Prolixibacteraceae</taxon>
        <taxon>Aquipluma</taxon>
    </lineage>
</organism>
<protein>
    <submittedName>
        <fullName evidence="1">Uncharacterized protein</fullName>
    </submittedName>
</protein>
<evidence type="ECO:0000313" key="1">
    <source>
        <dbReference type="EMBL" id="BBE19175.1"/>
    </source>
</evidence>
<gene>
    <name evidence="1" type="ORF">AQPE_3351</name>
</gene>
<accession>A0A5K7SCH0</accession>
<dbReference type="EMBL" id="AP018694">
    <property type="protein sequence ID" value="BBE19175.1"/>
    <property type="molecule type" value="Genomic_DNA"/>
</dbReference>
<evidence type="ECO:0000313" key="2">
    <source>
        <dbReference type="Proteomes" id="UP001193389"/>
    </source>
</evidence>
<dbReference type="KEGG" id="anf:AQPE_3351"/>
<sequence>MDGYSQFAFEPVFNKTVQINIETLNQLFDNILKDYNPVINPKQIVFVTSLSEEYGLLFLLTKAANHRFVHNKEATLKAMKEFLNSMNFELTDL</sequence>
<reference evidence="1" key="1">
    <citation type="journal article" date="2020" name="Int. J. Syst. Evol. Microbiol.">
        <title>Aquipluma nitroreducens gen. nov. sp. nov., a novel facultatively anaerobic bacterium isolated from a freshwater lake.</title>
        <authorList>
            <person name="Watanabe M."/>
            <person name="Kojima H."/>
            <person name="Fukui M."/>
        </authorList>
    </citation>
    <scope>NUCLEOTIDE SEQUENCE</scope>
    <source>
        <strain evidence="1">MeG22</strain>
    </source>
</reference>
<proteinExistence type="predicted"/>
<name>A0A5K7SCH0_9BACT</name>
<keyword evidence="2" id="KW-1185">Reference proteome</keyword>
<dbReference type="Proteomes" id="UP001193389">
    <property type="component" value="Chromosome"/>
</dbReference>
<dbReference type="AlphaFoldDB" id="A0A5K7SCH0"/>